<evidence type="ECO:0000259" key="5">
    <source>
        <dbReference type="PROSITE" id="PS50041"/>
    </source>
</evidence>
<protein>
    <submittedName>
        <fullName evidence="7">Rheacalcin-1-like</fullName>
    </submittedName>
</protein>
<dbReference type="OrthoDB" id="441660at2759"/>
<keyword evidence="2" id="KW-0964">Secreted</keyword>
<proteinExistence type="predicted"/>
<dbReference type="GeneID" id="103049704"/>
<evidence type="ECO:0000256" key="2">
    <source>
        <dbReference type="ARBA" id="ARBA00022525"/>
    </source>
</evidence>
<evidence type="ECO:0000313" key="7">
    <source>
        <dbReference type="RefSeq" id="XP_007443894.1"/>
    </source>
</evidence>
<feature type="domain" description="C-type lectin" evidence="5">
    <location>
        <begin position="33"/>
        <end position="154"/>
    </location>
</feature>
<dbReference type="OMA" id="QWWEHED"/>
<name>A0A9F2REJ3_PYTBI</name>
<dbReference type="PANTHER" id="PTHR22803">
    <property type="entry name" value="MANNOSE, PHOSPHOLIPASE, LECTIN RECEPTOR RELATED"/>
    <property type="match status" value="1"/>
</dbReference>
<dbReference type="SMART" id="SM00034">
    <property type="entry name" value="CLECT"/>
    <property type="match status" value="1"/>
</dbReference>
<evidence type="ECO:0000256" key="3">
    <source>
        <dbReference type="ARBA" id="ARBA00023157"/>
    </source>
</evidence>
<dbReference type="PRINTS" id="PR01504">
    <property type="entry name" value="PNCREATITSAP"/>
</dbReference>
<dbReference type="AlphaFoldDB" id="A0A9F2REJ3"/>
<dbReference type="KEGG" id="pbi:103049704"/>
<dbReference type="SUPFAM" id="SSF56436">
    <property type="entry name" value="C-type lectin-like"/>
    <property type="match status" value="1"/>
</dbReference>
<dbReference type="InterPro" id="IPR050111">
    <property type="entry name" value="C-type_lectin/snaclec_domain"/>
</dbReference>
<reference evidence="7" key="1">
    <citation type="submission" date="2025-08" db="UniProtKB">
        <authorList>
            <consortium name="RefSeq"/>
        </authorList>
    </citation>
    <scope>IDENTIFICATION</scope>
    <source>
        <tissue evidence="7">Liver</tissue>
    </source>
</reference>
<dbReference type="RefSeq" id="XP_007443894.1">
    <property type="nucleotide sequence ID" value="XM_007443832.3"/>
</dbReference>
<keyword evidence="3" id="KW-1015">Disulfide bond</keyword>
<dbReference type="InterPro" id="IPR016187">
    <property type="entry name" value="CTDL_fold"/>
</dbReference>
<dbReference type="Pfam" id="PF00059">
    <property type="entry name" value="Lectin_C"/>
    <property type="match status" value="1"/>
</dbReference>
<dbReference type="InterPro" id="IPR016186">
    <property type="entry name" value="C-type_lectin-like/link_sf"/>
</dbReference>
<feature type="signal peptide" evidence="4">
    <location>
        <begin position="1"/>
        <end position="23"/>
    </location>
</feature>
<organism evidence="6 7">
    <name type="scientific">Python bivittatus</name>
    <name type="common">Burmese python</name>
    <name type="synonym">Python molurus bivittatus</name>
    <dbReference type="NCBI Taxonomy" id="176946"/>
    <lineage>
        <taxon>Eukaryota</taxon>
        <taxon>Metazoa</taxon>
        <taxon>Chordata</taxon>
        <taxon>Craniata</taxon>
        <taxon>Vertebrata</taxon>
        <taxon>Euteleostomi</taxon>
        <taxon>Lepidosauria</taxon>
        <taxon>Squamata</taxon>
        <taxon>Bifurcata</taxon>
        <taxon>Unidentata</taxon>
        <taxon>Episquamata</taxon>
        <taxon>Toxicofera</taxon>
        <taxon>Serpentes</taxon>
        <taxon>Henophidia</taxon>
        <taxon>Pythonidae</taxon>
        <taxon>Python</taxon>
    </lineage>
</organism>
<dbReference type="Gene3D" id="3.10.100.10">
    <property type="entry name" value="Mannose-Binding Protein A, subunit A"/>
    <property type="match status" value="1"/>
</dbReference>
<keyword evidence="6" id="KW-1185">Reference proteome</keyword>
<feature type="chain" id="PRO_5039927035" evidence="4">
    <location>
        <begin position="24"/>
        <end position="155"/>
    </location>
</feature>
<keyword evidence="4" id="KW-0732">Signal</keyword>
<dbReference type="PROSITE" id="PS00615">
    <property type="entry name" value="C_TYPE_LECTIN_1"/>
    <property type="match status" value="1"/>
</dbReference>
<accession>A0A9F2REJ3</accession>
<dbReference type="PROSITE" id="PS50041">
    <property type="entry name" value="C_TYPE_LECTIN_2"/>
    <property type="match status" value="1"/>
</dbReference>
<evidence type="ECO:0000256" key="1">
    <source>
        <dbReference type="ARBA" id="ARBA00004613"/>
    </source>
</evidence>
<evidence type="ECO:0000256" key="4">
    <source>
        <dbReference type="SAM" id="SignalP"/>
    </source>
</evidence>
<dbReference type="Proteomes" id="UP000695026">
    <property type="component" value="Unplaced"/>
</dbReference>
<dbReference type="InterPro" id="IPR018378">
    <property type="entry name" value="C-type_lectin_CS"/>
</dbReference>
<dbReference type="GO" id="GO:0005576">
    <property type="term" value="C:extracellular region"/>
    <property type="evidence" value="ECO:0007669"/>
    <property type="project" value="UniProtKB-SubCell"/>
</dbReference>
<evidence type="ECO:0000313" key="6">
    <source>
        <dbReference type="Proteomes" id="UP000695026"/>
    </source>
</evidence>
<dbReference type="InterPro" id="IPR001304">
    <property type="entry name" value="C-type_lectin-like"/>
</dbReference>
<sequence length="155" mass="17508">MAHFSLGLLVCLALGQLTASAQAGSCRNGWLSHNGRCYGYFAQELSWSRAEAFCQHYHGHLASILDPGEHRAVANFLKKVQEWEDEEEDVWLGLSFSPHSWAWAWADGSPLGYTAWEEADRHDWDDNCAALDDSHGFMLWDNESCSDKNPFLCKV</sequence>
<comment type="subcellular location">
    <subcellularLocation>
        <location evidence="1">Secreted</location>
    </subcellularLocation>
</comment>
<gene>
    <name evidence="7" type="primary">LOC103049704</name>
</gene>